<feature type="domain" description="AMP-binding enzyme C-terminal" evidence="2">
    <location>
        <begin position="445"/>
        <end position="520"/>
    </location>
</feature>
<dbReference type="InterPro" id="IPR045851">
    <property type="entry name" value="AMP-bd_C_sf"/>
</dbReference>
<dbReference type="SUPFAM" id="SSF56801">
    <property type="entry name" value="Acetyl-CoA synthetase-like"/>
    <property type="match status" value="1"/>
</dbReference>
<evidence type="ECO:0000313" key="3">
    <source>
        <dbReference type="EMBL" id="MCE7509733.1"/>
    </source>
</evidence>
<dbReference type="GO" id="GO:0016878">
    <property type="term" value="F:acid-thiol ligase activity"/>
    <property type="evidence" value="ECO:0007669"/>
    <property type="project" value="UniProtKB-ARBA"/>
</dbReference>
<dbReference type="Pfam" id="PF13193">
    <property type="entry name" value="AMP-binding_C"/>
    <property type="match status" value="1"/>
</dbReference>
<gene>
    <name evidence="3" type="ORF">LZG35_13895</name>
</gene>
<reference evidence="3" key="1">
    <citation type="submission" date="2022-01" db="EMBL/GenBank/DDBJ databases">
        <authorList>
            <person name="Karlyshev A.V."/>
            <person name="Jaspars M."/>
        </authorList>
    </citation>
    <scope>NUCLEOTIDE SEQUENCE</scope>
    <source>
        <strain evidence="3">AGSA3-2</strain>
    </source>
</reference>
<dbReference type="AlphaFoldDB" id="A0A9Q3W5V1"/>
<evidence type="ECO:0000259" key="2">
    <source>
        <dbReference type="Pfam" id="PF13193"/>
    </source>
</evidence>
<dbReference type="Gene3D" id="3.40.50.12780">
    <property type="entry name" value="N-terminal domain of ligase-like"/>
    <property type="match status" value="1"/>
</dbReference>
<dbReference type="PROSITE" id="PS00455">
    <property type="entry name" value="AMP_BINDING"/>
    <property type="match status" value="1"/>
</dbReference>
<evidence type="ECO:0000313" key="4">
    <source>
        <dbReference type="Proteomes" id="UP001107961"/>
    </source>
</evidence>
<dbReference type="InterPro" id="IPR042099">
    <property type="entry name" value="ANL_N_sf"/>
</dbReference>
<keyword evidence="3" id="KW-0436">Ligase</keyword>
<organism evidence="3 4">
    <name type="scientific">Alloalcanivorax xenomutans</name>
    <dbReference type="NCBI Taxonomy" id="1094342"/>
    <lineage>
        <taxon>Bacteria</taxon>
        <taxon>Pseudomonadati</taxon>
        <taxon>Pseudomonadota</taxon>
        <taxon>Gammaproteobacteria</taxon>
        <taxon>Oceanospirillales</taxon>
        <taxon>Alcanivoracaceae</taxon>
        <taxon>Alloalcanivorax</taxon>
    </lineage>
</organism>
<comment type="caution">
    <text evidence="3">The sequence shown here is derived from an EMBL/GenBank/DDBJ whole genome shotgun (WGS) entry which is preliminary data.</text>
</comment>
<dbReference type="InterPro" id="IPR020845">
    <property type="entry name" value="AMP-binding_CS"/>
</dbReference>
<dbReference type="InterPro" id="IPR000873">
    <property type="entry name" value="AMP-dep_synth/lig_dom"/>
</dbReference>
<dbReference type="Proteomes" id="UP001107961">
    <property type="component" value="Unassembled WGS sequence"/>
</dbReference>
<dbReference type="Gene3D" id="3.30.300.30">
    <property type="match status" value="1"/>
</dbReference>
<proteinExistence type="predicted"/>
<sequence length="538" mass="58859">MNHPTNRFDMHYETHFGSRVIRCFQQRPVSVQAMLQSALERNPDGDAFVVEGERVSYRQLARRASRVAAAFHELGVRPGDRVALVLRNGPALMYGLYGALWLGAIAVPLNAREQGAGLGYIFSDCAPKVAIAEADLVQRLHDGGATKDLVALFAAGGDAEGARPFEALLGGADTRLPLARPDQEDTAVLLYTSGTTGRPKGAMQTHLNIAHTVKLWEKSMDLRFAERSVLAVPGSHVTGLMGIIFTMAHMAGCTLIMPQFDAAEFNQLVADESATSTIMVPAMYKLCLMRANFDTLDLGSWRVGAFGGAPMPESTIVEFGQRLPHLQLMNAYGATETCTAVTAMPPETQLEHLDSIGRVLDGVDIRIMDEQGQERPAGESGELWISGPVVIPGYWQDAERTAENFVDGYWRSGDIGDISADGYVRIFDRKKDMIIRGGYNIYCIEVENAIAYHPAVAECAVIGVPDPVLGEKILAVISSQDSDLDADTLRRFCAERLADYKVLDFVHLQREPLPRNANGKVMKTTLRDRLAHPETEPC</sequence>
<dbReference type="InterPro" id="IPR050237">
    <property type="entry name" value="ATP-dep_AMP-bd_enzyme"/>
</dbReference>
<accession>A0A9Q3W5V1</accession>
<evidence type="ECO:0000259" key="1">
    <source>
        <dbReference type="Pfam" id="PF00501"/>
    </source>
</evidence>
<dbReference type="RefSeq" id="WP_080531420.1">
    <property type="nucleotide sequence ID" value="NZ_CP012331.1"/>
</dbReference>
<dbReference type="EMBL" id="JAJVKT010000017">
    <property type="protein sequence ID" value="MCE7509733.1"/>
    <property type="molecule type" value="Genomic_DNA"/>
</dbReference>
<protein>
    <submittedName>
        <fullName evidence="3">Acyl--CoA ligase</fullName>
    </submittedName>
</protein>
<dbReference type="Pfam" id="PF00501">
    <property type="entry name" value="AMP-binding"/>
    <property type="match status" value="1"/>
</dbReference>
<name>A0A9Q3W5V1_9GAMM</name>
<dbReference type="PANTHER" id="PTHR43767:SF1">
    <property type="entry name" value="NONRIBOSOMAL PEPTIDE SYNTHASE PES1 (EUROFUNG)-RELATED"/>
    <property type="match status" value="1"/>
</dbReference>
<dbReference type="PANTHER" id="PTHR43767">
    <property type="entry name" value="LONG-CHAIN-FATTY-ACID--COA LIGASE"/>
    <property type="match status" value="1"/>
</dbReference>
<keyword evidence="4" id="KW-1185">Reference proteome</keyword>
<dbReference type="InterPro" id="IPR025110">
    <property type="entry name" value="AMP-bd_C"/>
</dbReference>
<feature type="domain" description="AMP-dependent synthetase/ligase" evidence="1">
    <location>
        <begin position="36"/>
        <end position="395"/>
    </location>
</feature>